<evidence type="ECO:0000256" key="2">
    <source>
        <dbReference type="ARBA" id="ARBA00022448"/>
    </source>
</evidence>
<feature type="transmembrane region" description="Helical" evidence="7">
    <location>
        <begin position="69"/>
        <end position="91"/>
    </location>
</feature>
<dbReference type="PANTHER" id="PTHR43005:SF1">
    <property type="entry name" value="SPERMIDINE_PUTRESCINE TRANSPORT SYSTEM PERMEASE PROTEIN"/>
    <property type="match status" value="1"/>
</dbReference>
<sequence length="291" mass="33619">MKRSESVKFLFVLPGITWVLLFTIFPLLYTLRLSFFYARLGRPQRFIWLANYARAFTDYRFWSVLKVTIFFVLFDVALTVIIGLILAILISRPLRKRIKGQKVFRSIFTMPLFTAPIALGYLGLTIFHEEVGAINTVLRAMGFLRLPAWFSDPWLARFAIALVDIWQWTPFCFLVILAGIQSLPAEIYEAAILDTSLGLDMFRYITFPLLGPVLFTVTILRMVETFKILDIPFSMTSGGPGMATQTYSYYIYLTGLRNFNTGYASALAYILLIIMLLISLYFFKRLRQIYE</sequence>
<dbReference type="GO" id="GO:0055085">
    <property type="term" value="P:transmembrane transport"/>
    <property type="evidence" value="ECO:0007669"/>
    <property type="project" value="InterPro"/>
</dbReference>
<evidence type="ECO:0000256" key="3">
    <source>
        <dbReference type="ARBA" id="ARBA00022475"/>
    </source>
</evidence>
<feature type="transmembrane region" description="Helical" evidence="7">
    <location>
        <begin position="263"/>
        <end position="283"/>
    </location>
</feature>
<keyword evidence="4 7" id="KW-0812">Transmembrane</keyword>
<evidence type="ECO:0000259" key="8">
    <source>
        <dbReference type="PROSITE" id="PS50928"/>
    </source>
</evidence>
<dbReference type="EMBL" id="QMQA01000329">
    <property type="protein sequence ID" value="RLE10240.1"/>
    <property type="molecule type" value="Genomic_DNA"/>
</dbReference>
<dbReference type="SUPFAM" id="SSF161098">
    <property type="entry name" value="MetI-like"/>
    <property type="match status" value="1"/>
</dbReference>
<feature type="transmembrane region" description="Helical" evidence="7">
    <location>
        <begin position="9"/>
        <end position="29"/>
    </location>
</feature>
<gene>
    <name evidence="9" type="ORF">DRJ04_09340</name>
</gene>
<dbReference type="Proteomes" id="UP000280417">
    <property type="component" value="Unassembled WGS sequence"/>
</dbReference>
<dbReference type="InterPro" id="IPR035906">
    <property type="entry name" value="MetI-like_sf"/>
</dbReference>
<dbReference type="AlphaFoldDB" id="A0A662D8G1"/>
<dbReference type="CDD" id="cd06261">
    <property type="entry name" value="TM_PBP2"/>
    <property type="match status" value="1"/>
</dbReference>
<organism evidence="9 10">
    <name type="scientific">Aerophobetes bacterium</name>
    <dbReference type="NCBI Taxonomy" id="2030807"/>
    <lineage>
        <taxon>Bacteria</taxon>
        <taxon>Candidatus Aerophobota</taxon>
    </lineage>
</organism>
<comment type="similarity">
    <text evidence="7">Belongs to the binding-protein-dependent transport system permease family.</text>
</comment>
<keyword evidence="6 7" id="KW-0472">Membrane</keyword>
<dbReference type="Pfam" id="PF00528">
    <property type="entry name" value="BPD_transp_1"/>
    <property type="match status" value="1"/>
</dbReference>
<dbReference type="PROSITE" id="PS50928">
    <property type="entry name" value="ABC_TM1"/>
    <property type="match status" value="1"/>
</dbReference>
<feature type="transmembrane region" description="Helical" evidence="7">
    <location>
        <begin position="201"/>
        <end position="223"/>
    </location>
</feature>
<protein>
    <submittedName>
        <fullName evidence="9">Sugar ABC transporter permease</fullName>
    </submittedName>
</protein>
<dbReference type="GO" id="GO:0005886">
    <property type="term" value="C:plasma membrane"/>
    <property type="evidence" value="ECO:0007669"/>
    <property type="project" value="UniProtKB-SubCell"/>
</dbReference>
<keyword evidence="5 7" id="KW-1133">Transmembrane helix</keyword>
<evidence type="ECO:0000256" key="4">
    <source>
        <dbReference type="ARBA" id="ARBA00022692"/>
    </source>
</evidence>
<reference evidence="9 10" key="1">
    <citation type="submission" date="2018-06" db="EMBL/GenBank/DDBJ databases">
        <title>Extensive metabolic versatility and redundancy in microbially diverse, dynamic hydrothermal sediments.</title>
        <authorList>
            <person name="Dombrowski N."/>
            <person name="Teske A."/>
            <person name="Baker B.J."/>
        </authorList>
    </citation>
    <scope>NUCLEOTIDE SEQUENCE [LARGE SCALE GENOMIC DNA]</scope>
    <source>
        <strain evidence="9">B3_G15</strain>
    </source>
</reference>
<feature type="domain" description="ABC transmembrane type-1" evidence="8">
    <location>
        <begin position="65"/>
        <end position="282"/>
    </location>
</feature>
<evidence type="ECO:0000256" key="6">
    <source>
        <dbReference type="ARBA" id="ARBA00023136"/>
    </source>
</evidence>
<dbReference type="PANTHER" id="PTHR43005">
    <property type="entry name" value="BLR7065 PROTEIN"/>
    <property type="match status" value="1"/>
</dbReference>
<evidence type="ECO:0000313" key="10">
    <source>
        <dbReference type="Proteomes" id="UP000280417"/>
    </source>
</evidence>
<evidence type="ECO:0000256" key="7">
    <source>
        <dbReference type="RuleBase" id="RU363032"/>
    </source>
</evidence>
<keyword evidence="2 7" id="KW-0813">Transport</keyword>
<proteinExistence type="inferred from homology"/>
<evidence type="ECO:0000256" key="1">
    <source>
        <dbReference type="ARBA" id="ARBA00004651"/>
    </source>
</evidence>
<evidence type="ECO:0000313" key="9">
    <source>
        <dbReference type="EMBL" id="RLE10240.1"/>
    </source>
</evidence>
<accession>A0A662D8G1</accession>
<name>A0A662D8G1_UNCAE</name>
<feature type="transmembrane region" description="Helical" evidence="7">
    <location>
        <begin position="154"/>
        <end position="180"/>
    </location>
</feature>
<keyword evidence="3" id="KW-1003">Cell membrane</keyword>
<feature type="transmembrane region" description="Helical" evidence="7">
    <location>
        <begin position="103"/>
        <end position="124"/>
    </location>
</feature>
<dbReference type="Gene3D" id="1.10.3720.10">
    <property type="entry name" value="MetI-like"/>
    <property type="match status" value="1"/>
</dbReference>
<comment type="subcellular location">
    <subcellularLocation>
        <location evidence="1 7">Cell membrane</location>
        <topology evidence="1 7">Multi-pass membrane protein</topology>
    </subcellularLocation>
</comment>
<dbReference type="InterPro" id="IPR000515">
    <property type="entry name" value="MetI-like"/>
</dbReference>
<evidence type="ECO:0000256" key="5">
    <source>
        <dbReference type="ARBA" id="ARBA00022989"/>
    </source>
</evidence>
<comment type="caution">
    <text evidence="9">The sequence shown here is derived from an EMBL/GenBank/DDBJ whole genome shotgun (WGS) entry which is preliminary data.</text>
</comment>